<dbReference type="Gene3D" id="3.20.170.20">
    <property type="entry name" value="Protein of unknown function DUF952"/>
    <property type="match status" value="1"/>
</dbReference>
<organism evidence="1 2">
    <name type="scientific">Umezawaea tangerina</name>
    <dbReference type="NCBI Taxonomy" id="84725"/>
    <lineage>
        <taxon>Bacteria</taxon>
        <taxon>Bacillati</taxon>
        <taxon>Actinomycetota</taxon>
        <taxon>Actinomycetes</taxon>
        <taxon>Pseudonocardiales</taxon>
        <taxon>Pseudonocardiaceae</taxon>
        <taxon>Umezawaea</taxon>
    </lineage>
</organism>
<dbReference type="RefSeq" id="WP_106185090.1">
    <property type="nucleotide sequence ID" value="NZ_PVTF01000001.1"/>
</dbReference>
<evidence type="ECO:0000313" key="2">
    <source>
        <dbReference type="Proteomes" id="UP000239494"/>
    </source>
</evidence>
<dbReference type="OrthoDB" id="5638018at2"/>
<gene>
    <name evidence="1" type="ORF">CLV43_101254</name>
</gene>
<dbReference type="Pfam" id="PF06108">
    <property type="entry name" value="DUF952"/>
    <property type="match status" value="1"/>
</dbReference>
<evidence type="ECO:0000313" key="1">
    <source>
        <dbReference type="EMBL" id="PRY45990.1"/>
    </source>
</evidence>
<comment type="caution">
    <text evidence="1">The sequence shown here is derived from an EMBL/GenBank/DDBJ whole genome shotgun (WGS) entry which is preliminary data.</text>
</comment>
<dbReference type="AlphaFoldDB" id="A0A2T0TJV0"/>
<dbReference type="EMBL" id="PVTF01000001">
    <property type="protein sequence ID" value="PRY45990.1"/>
    <property type="molecule type" value="Genomic_DNA"/>
</dbReference>
<dbReference type="PANTHER" id="PTHR34129">
    <property type="entry name" value="BLR1139 PROTEIN"/>
    <property type="match status" value="1"/>
</dbReference>
<accession>A0A2T0TJV0</accession>
<proteinExistence type="predicted"/>
<name>A0A2T0TJV0_9PSEU</name>
<dbReference type="Proteomes" id="UP000239494">
    <property type="component" value="Unassembled WGS sequence"/>
</dbReference>
<sequence>MILHISDPAEWAAARERGEIRPDSLAEVGFVHCSDPGSVHLPANLFYAGRTDLLLLVVDPAGLPVRWEPGNPEHPTGVWFPHVYGPVPVDSVVRVLDFPPDADGVLRLPKSF</sequence>
<keyword evidence="2" id="KW-1185">Reference proteome</keyword>
<reference evidence="1 2" key="1">
    <citation type="submission" date="2018-03" db="EMBL/GenBank/DDBJ databases">
        <title>Genomic Encyclopedia of Archaeal and Bacterial Type Strains, Phase II (KMG-II): from individual species to whole genera.</title>
        <authorList>
            <person name="Goeker M."/>
        </authorList>
    </citation>
    <scope>NUCLEOTIDE SEQUENCE [LARGE SCALE GENOMIC DNA]</scope>
    <source>
        <strain evidence="1 2">DSM 44720</strain>
    </source>
</reference>
<dbReference type="InterPro" id="IPR009297">
    <property type="entry name" value="DUF952"/>
</dbReference>
<dbReference type="PANTHER" id="PTHR34129:SF1">
    <property type="entry name" value="DUF952 DOMAIN-CONTAINING PROTEIN"/>
    <property type="match status" value="1"/>
</dbReference>
<dbReference type="SUPFAM" id="SSF56399">
    <property type="entry name" value="ADP-ribosylation"/>
    <property type="match status" value="1"/>
</dbReference>
<protein>
    <submittedName>
        <fullName evidence="1">Uncharacterized protein (DUF952 family)</fullName>
    </submittedName>
</protein>